<dbReference type="PANTHER" id="PTHR42707">
    <property type="entry name" value="ACYL-COA DEHYDROGENASE"/>
    <property type="match status" value="1"/>
</dbReference>
<sequence length="97" mass="11407">MNFYEEEPQFRALLKELLDEEFFAYADKELNAFGEKCANEIEERARFTDREGQPKLIKFDAYGDDISEVWVNDGYRKTVEDSYNTGIVATSIKKYQN</sequence>
<proteinExistence type="predicted"/>
<protein>
    <submittedName>
        <fullName evidence="1">Acyl-CoA dehydrogenase</fullName>
    </submittedName>
</protein>
<evidence type="ECO:0000313" key="2">
    <source>
        <dbReference type="Proteomes" id="UP000018949"/>
    </source>
</evidence>
<comment type="caution">
    <text evidence="1">The sequence shown here is derived from an EMBL/GenBank/DDBJ whole genome shotgun (WGS) entry which is preliminary data.</text>
</comment>
<dbReference type="eggNOG" id="COG1960">
    <property type="taxonomic scope" value="Bacteria"/>
</dbReference>
<dbReference type="Proteomes" id="UP000018949">
    <property type="component" value="Unassembled WGS sequence"/>
</dbReference>
<evidence type="ECO:0000313" key="1">
    <source>
        <dbReference type="EMBL" id="GAE44154.1"/>
    </source>
</evidence>
<dbReference type="GO" id="GO:0003995">
    <property type="term" value="F:acyl-CoA dehydrogenase activity"/>
    <property type="evidence" value="ECO:0007669"/>
    <property type="project" value="TreeGrafter"/>
</dbReference>
<reference evidence="1 2" key="1">
    <citation type="submission" date="2013-12" db="EMBL/GenBank/DDBJ databases">
        <title>NBRP : Genome information of microbial organism related human and environment.</title>
        <authorList>
            <person name="Hattori M."/>
            <person name="Oshima K."/>
            <person name="Inaba H."/>
            <person name="Suda W."/>
            <person name="Sakamoto M."/>
            <person name="Iino T."/>
            <person name="Kitahara M."/>
            <person name="Oshida Y."/>
            <person name="Iida T."/>
            <person name="Kudo T."/>
            <person name="Itoh T."/>
            <person name="Ahmed I."/>
            <person name="Ohkuma M."/>
        </authorList>
    </citation>
    <scope>NUCLEOTIDE SEQUENCE [LARGE SCALE GENOMIC DNA]</scope>
    <source>
        <strain evidence="1 2">JCM 21738</strain>
    </source>
</reference>
<gene>
    <name evidence="1" type="ORF">JCM21738_839</name>
</gene>
<name>W4RKP4_9BACI</name>
<keyword evidence="2" id="KW-1185">Reference proteome</keyword>
<dbReference type="EMBL" id="BAUW01000006">
    <property type="protein sequence ID" value="GAE44154.1"/>
    <property type="molecule type" value="Genomic_DNA"/>
</dbReference>
<organism evidence="1 2">
    <name type="scientific">Mesobacillus boroniphilus JCM 21738</name>
    <dbReference type="NCBI Taxonomy" id="1294265"/>
    <lineage>
        <taxon>Bacteria</taxon>
        <taxon>Bacillati</taxon>
        <taxon>Bacillota</taxon>
        <taxon>Bacilli</taxon>
        <taxon>Bacillales</taxon>
        <taxon>Bacillaceae</taxon>
        <taxon>Mesobacillus</taxon>
    </lineage>
</organism>
<dbReference type="AlphaFoldDB" id="W4RKP4"/>
<accession>W4RKP4</accession>
<dbReference type="InterPro" id="IPR052904">
    <property type="entry name" value="Acyl-CoA_dehydrogenase-like"/>
</dbReference>
<dbReference type="PANTHER" id="PTHR42707:SF2">
    <property type="entry name" value="ACD11 DEHYDROGENASE"/>
    <property type="match status" value="1"/>
</dbReference>